<name>A0A133YGA9_9FIRM</name>
<evidence type="ECO:0000313" key="2">
    <source>
        <dbReference type="Proteomes" id="UP000070080"/>
    </source>
</evidence>
<comment type="caution">
    <text evidence="1">The sequence shown here is derived from an EMBL/GenBank/DDBJ whole genome shotgun (WGS) entry which is preliminary data.</text>
</comment>
<sequence length="48" mass="5427">MQFCLRLESSVKTPATNVTTSEKIELTIKYPLQLKPYLVRMISNVQGG</sequence>
<dbReference type="Proteomes" id="UP000070080">
    <property type="component" value="Unassembled WGS sequence"/>
</dbReference>
<dbReference type="STRING" id="1497955.HMPREF1872_00398"/>
<protein>
    <submittedName>
        <fullName evidence="1">Uncharacterized protein</fullName>
    </submittedName>
</protein>
<dbReference type="EMBL" id="LSCV01000005">
    <property type="protein sequence ID" value="KXB42224.1"/>
    <property type="molecule type" value="Genomic_DNA"/>
</dbReference>
<proteinExistence type="predicted"/>
<organism evidence="1 2">
    <name type="scientific">Amygdalobacter nucleatus</name>
    <dbReference type="NCBI Taxonomy" id="3029274"/>
    <lineage>
        <taxon>Bacteria</taxon>
        <taxon>Bacillati</taxon>
        <taxon>Bacillota</taxon>
        <taxon>Clostridia</taxon>
        <taxon>Eubacteriales</taxon>
        <taxon>Oscillospiraceae</taxon>
        <taxon>Amygdalobacter</taxon>
    </lineage>
</organism>
<gene>
    <name evidence="1" type="ORF">HMPREF1872_00398</name>
</gene>
<accession>A0A133YGA9</accession>
<evidence type="ECO:0000313" key="1">
    <source>
        <dbReference type="EMBL" id="KXB42224.1"/>
    </source>
</evidence>
<reference evidence="2" key="1">
    <citation type="submission" date="2016-01" db="EMBL/GenBank/DDBJ databases">
        <authorList>
            <person name="Mitreva M."/>
            <person name="Pepin K.H."/>
            <person name="Mihindukulasuriya K.A."/>
            <person name="Fulton R."/>
            <person name="Fronick C."/>
            <person name="O'Laughlin M."/>
            <person name="Miner T."/>
            <person name="Herter B."/>
            <person name="Rosa B.A."/>
            <person name="Cordes M."/>
            <person name="Tomlinson C."/>
            <person name="Wollam A."/>
            <person name="Palsikar V.B."/>
            <person name="Mardis E.R."/>
            <person name="Wilson R.K."/>
        </authorList>
    </citation>
    <scope>NUCLEOTIDE SEQUENCE [LARGE SCALE GENOMIC DNA]</scope>
    <source>
        <strain evidence="2">KA00274</strain>
    </source>
</reference>
<keyword evidence="2" id="KW-1185">Reference proteome</keyword>
<dbReference type="AlphaFoldDB" id="A0A133YGA9"/>